<dbReference type="Proteomes" id="UP001597296">
    <property type="component" value="Unassembled WGS sequence"/>
</dbReference>
<proteinExistence type="predicted"/>
<reference evidence="4" key="1">
    <citation type="journal article" date="2019" name="Int. J. Syst. Evol. Microbiol.">
        <title>The Global Catalogue of Microorganisms (GCM) 10K type strain sequencing project: providing services to taxonomists for standard genome sequencing and annotation.</title>
        <authorList>
            <consortium name="The Broad Institute Genomics Platform"/>
            <consortium name="The Broad Institute Genome Sequencing Center for Infectious Disease"/>
            <person name="Wu L."/>
            <person name="Ma J."/>
        </authorList>
    </citation>
    <scope>NUCLEOTIDE SEQUENCE [LARGE SCALE GENOMIC DNA]</scope>
    <source>
        <strain evidence="4">KCTC 15012</strain>
    </source>
</reference>
<accession>A0ABW5C504</accession>
<protein>
    <submittedName>
        <fullName evidence="3">Carboxypeptidase-like regulatory domain-containing protein</fullName>
    </submittedName>
</protein>
<name>A0ABW5C504_9PROT</name>
<keyword evidence="2" id="KW-1133">Transmembrane helix</keyword>
<feature type="region of interest" description="Disordered" evidence="1">
    <location>
        <begin position="1"/>
        <end position="32"/>
    </location>
</feature>
<dbReference type="RefSeq" id="WP_377313764.1">
    <property type="nucleotide sequence ID" value="NZ_JBHUIY010000002.1"/>
</dbReference>
<keyword evidence="4" id="KW-1185">Reference proteome</keyword>
<evidence type="ECO:0000256" key="2">
    <source>
        <dbReference type="SAM" id="Phobius"/>
    </source>
</evidence>
<evidence type="ECO:0000313" key="4">
    <source>
        <dbReference type="Proteomes" id="UP001597296"/>
    </source>
</evidence>
<gene>
    <name evidence="3" type="ORF">ACFSNB_01380</name>
</gene>
<keyword evidence="2" id="KW-0812">Transmembrane</keyword>
<organism evidence="3 4">
    <name type="scientific">Phaeospirillum tilakii</name>
    <dbReference type="NCBI Taxonomy" id="741673"/>
    <lineage>
        <taxon>Bacteria</taxon>
        <taxon>Pseudomonadati</taxon>
        <taxon>Pseudomonadota</taxon>
        <taxon>Alphaproteobacteria</taxon>
        <taxon>Rhodospirillales</taxon>
        <taxon>Rhodospirillaceae</taxon>
        <taxon>Phaeospirillum</taxon>
    </lineage>
</organism>
<evidence type="ECO:0000256" key="1">
    <source>
        <dbReference type="SAM" id="MobiDB-lite"/>
    </source>
</evidence>
<dbReference type="EMBL" id="JBHUIY010000002">
    <property type="protein sequence ID" value="MFD2232449.1"/>
    <property type="molecule type" value="Genomic_DNA"/>
</dbReference>
<feature type="transmembrane region" description="Helical" evidence="2">
    <location>
        <begin position="183"/>
        <end position="202"/>
    </location>
</feature>
<evidence type="ECO:0000313" key="3">
    <source>
        <dbReference type="EMBL" id="MFD2232449.1"/>
    </source>
</evidence>
<sequence length="206" mass="21311">MSGAAAPHPAWGDAPNPLFSENKGGPGHRPGRVRAAARSLALAVLLLAAGPAEAHKLKLFVTQAGTDIEGEAFFVGGGRPQGASVIIHDPAGQEVARLATDAEGRFRWTPPRPDAYRIAVDCGDGHAIETSLGAAPVAVPVAAGPAPEEARIEAAVERVLARRLDPLIAAQIEADSRLRLNDLVGGIGYIVGLAGLGLAWAARRRR</sequence>
<keyword evidence="2" id="KW-0472">Membrane</keyword>
<comment type="caution">
    <text evidence="3">The sequence shown here is derived from an EMBL/GenBank/DDBJ whole genome shotgun (WGS) entry which is preliminary data.</text>
</comment>